<dbReference type="GeneID" id="85328594"/>
<evidence type="ECO:0000313" key="2">
    <source>
        <dbReference type="EMBL" id="KAK0716923.1"/>
    </source>
</evidence>
<organism evidence="2 3">
    <name type="scientific">Lasiosphaeria miniovina</name>
    <dbReference type="NCBI Taxonomy" id="1954250"/>
    <lineage>
        <taxon>Eukaryota</taxon>
        <taxon>Fungi</taxon>
        <taxon>Dikarya</taxon>
        <taxon>Ascomycota</taxon>
        <taxon>Pezizomycotina</taxon>
        <taxon>Sordariomycetes</taxon>
        <taxon>Sordariomycetidae</taxon>
        <taxon>Sordariales</taxon>
        <taxon>Lasiosphaeriaceae</taxon>
        <taxon>Lasiosphaeria</taxon>
    </lineage>
</organism>
<gene>
    <name evidence="2" type="ORF">B0T26DRAFT_751065</name>
</gene>
<dbReference type="Proteomes" id="UP001172101">
    <property type="component" value="Unassembled WGS sequence"/>
</dbReference>
<proteinExistence type="predicted"/>
<dbReference type="RefSeq" id="XP_060295716.1">
    <property type="nucleotide sequence ID" value="XM_060445324.1"/>
</dbReference>
<keyword evidence="1" id="KW-0732">Signal</keyword>
<dbReference type="EMBL" id="JAUIRO010000004">
    <property type="protein sequence ID" value="KAK0716923.1"/>
    <property type="molecule type" value="Genomic_DNA"/>
</dbReference>
<name>A0AA40AJC1_9PEZI</name>
<evidence type="ECO:0000256" key="1">
    <source>
        <dbReference type="SAM" id="SignalP"/>
    </source>
</evidence>
<sequence>MHLNKYFVILLALVANMAAAVPLPKDIITEPYKDGDDDKDKDKCKEANFPTLAKGRVSTCFF</sequence>
<evidence type="ECO:0000313" key="3">
    <source>
        <dbReference type="Proteomes" id="UP001172101"/>
    </source>
</evidence>
<dbReference type="AlphaFoldDB" id="A0AA40AJC1"/>
<feature type="signal peptide" evidence="1">
    <location>
        <begin position="1"/>
        <end position="20"/>
    </location>
</feature>
<comment type="caution">
    <text evidence="2">The sequence shown here is derived from an EMBL/GenBank/DDBJ whole genome shotgun (WGS) entry which is preliminary data.</text>
</comment>
<reference evidence="2" key="1">
    <citation type="submission" date="2023-06" db="EMBL/GenBank/DDBJ databases">
        <title>Genome-scale phylogeny and comparative genomics of the fungal order Sordariales.</title>
        <authorList>
            <consortium name="Lawrence Berkeley National Laboratory"/>
            <person name="Hensen N."/>
            <person name="Bonometti L."/>
            <person name="Westerberg I."/>
            <person name="Brannstrom I.O."/>
            <person name="Guillou S."/>
            <person name="Cros-Aarteil S."/>
            <person name="Calhoun S."/>
            <person name="Haridas S."/>
            <person name="Kuo A."/>
            <person name="Mondo S."/>
            <person name="Pangilinan J."/>
            <person name="Riley R."/>
            <person name="LaButti K."/>
            <person name="Andreopoulos B."/>
            <person name="Lipzen A."/>
            <person name="Chen C."/>
            <person name="Yanf M."/>
            <person name="Daum C."/>
            <person name="Ng V."/>
            <person name="Clum A."/>
            <person name="Steindorff A."/>
            <person name="Ohm R."/>
            <person name="Martin F."/>
            <person name="Silar P."/>
            <person name="Natvig D."/>
            <person name="Lalanne C."/>
            <person name="Gautier V."/>
            <person name="Ament-velasquez S.L."/>
            <person name="Kruys A."/>
            <person name="Hutchinson M.I."/>
            <person name="Powell A.J."/>
            <person name="Barry K."/>
            <person name="Miller A.N."/>
            <person name="Grigoriev I.V."/>
            <person name="Debuchy R."/>
            <person name="Gladieux P."/>
            <person name="Thoren M.H."/>
            <person name="Johannesson H."/>
        </authorList>
    </citation>
    <scope>NUCLEOTIDE SEQUENCE</scope>
    <source>
        <strain evidence="2">SMH2392-1A</strain>
    </source>
</reference>
<keyword evidence="3" id="KW-1185">Reference proteome</keyword>
<feature type="chain" id="PRO_5041262331" evidence="1">
    <location>
        <begin position="21"/>
        <end position="62"/>
    </location>
</feature>
<accession>A0AA40AJC1</accession>
<protein>
    <submittedName>
        <fullName evidence="2">Uncharacterized protein</fullName>
    </submittedName>
</protein>